<name>A0A0C9ZLG7_9AGAM</name>
<dbReference type="AlphaFoldDB" id="A0A0C9ZLG7"/>
<keyword evidence="2" id="KW-1185">Reference proteome</keyword>
<evidence type="ECO:0000313" key="2">
    <source>
        <dbReference type="Proteomes" id="UP000054018"/>
    </source>
</evidence>
<gene>
    <name evidence="1" type="ORF">PISMIDRAFT_675713</name>
</gene>
<reference evidence="2" key="2">
    <citation type="submission" date="2015-01" db="EMBL/GenBank/DDBJ databases">
        <title>Evolutionary Origins and Diversification of the Mycorrhizal Mutualists.</title>
        <authorList>
            <consortium name="DOE Joint Genome Institute"/>
            <consortium name="Mycorrhizal Genomics Consortium"/>
            <person name="Kohler A."/>
            <person name="Kuo A."/>
            <person name="Nagy L.G."/>
            <person name="Floudas D."/>
            <person name="Copeland A."/>
            <person name="Barry K.W."/>
            <person name="Cichocki N."/>
            <person name="Veneault-Fourrey C."/>
            <person name="LaButti K."/>
            <person name="Lindquist E.A."/>
            <person name="Lipzen A."/>
            <person name="Lundell T."/>
            <person name="Morin E."/>
            <person name="Murat C."/>
            <person name="Riley R."/>
            <person name="Ohm R."/>
            <person name="Sun H."/>
            <person name="Tunlid A."/>
            <person name="Henrissat B."/>
            <person name="Grigoriev I.V."/>
            <person name="Hibbett D.S."/>
            <person name="Martin F."/>
        </authorList>
    </citation>
    <scope>NUCLEOTIDE SEQUENCE [LARGE SCALE GENOMIC DNA]</scope>
    <source>
        <strain evidence="2">441</strain>
    </source>
</reference>
<dbReference type="HOGENOM" id="CLU_2638994_0_0_1"/>
<accession>A0A0C9ZLG7</accession>
<reference evidence="1 2" key="1">
    <citation type="submission" date="2014-04" db="EMBL/GenBank/DDBJ databases">
        <authorList>
            <consortium name="DOE Joint Genome Institute"/>
            <person name="Kuo A."/>
            <person name="Kohler A."/>
            <person name="Costa M.D."/>
            <person name="Nagy L.G."/>
            <person name="Floudas D."/>
            <person name="Copeland A."/>
            <person name="Barry K.W."/>
            <person name="Cichocki N."/>
            <person name="Veneault-Fourrey C."/>
            <person name="LaButti K."/>
            <person name="Lindquist E.A."/>
            <person name="Lipzen A."/>
            <person name="Lundell T."/>
            <person name="Morin E."/>
            <person name="Murat C."/>
            <person name="Sun H."/>
            <person name="Tunlid A."/>
            <person name="Henrissat B."/>
            <person name="Grigoriev I.V."/>
            <person name="Hibbett D.S."/>
            <person name="Martin F."/>
            <person name="Nordberg H.P."/>
            <person name="Cantor M.N."/>
            <person name="Hua S.X."/>
        </authorList>
    </citation>
    <scope>NUCLEOTIDE SEQUENCE [LARGE SCALE GENOMIC DNA]</scope>
    <source>
        <strain evidence="1 2">441</strain>
    </source>
</reference>
<dbReference type="EMBL" id="KN833700">
    <property type="protein sequence ID" value="KIK26774.1"/>
    <property type="molecule type" value="Genomic_DNA"/>
</dbReference>
<evidence type="ECO:0000313" key="1">
    <source>
        <dbReference type="EMBL" id="KIK26774.1"/>
    </source>
</evidence>
<protein>
    <submittedName>
        <fullName evidence="1">Uncharacterized protein</fullName>
    </submittedName>
</protein>
<dbReference type="Proteomes" id="UP000054018">
    <property type="component" value="Unassembled WGS sequence"/>
</dbReference>
<sequence length="77" mass="8210">MVSRPGTICPPGVLGRNAQSHRSFHFSTQAGTNLRSIGVRTHFLLCLTTTTSYPCSSAAPFIKIFRALSTLTVGSAL</sequence>
<proteinExistence type="predicted"/>
<organism evidence="1 2">
    <name type="scientific">Pisolithus microcarpus 441</name>
    <dbReference type="NCBI Taxonomy" id="765257"/>
    <lineage>
        <taxon>Eukaryota</taxon>
        <taxon>Fungi</taxon>
        <taxon>Dikarya</taxon>
        <taxon>Basidiomycota</taxon>
        <taxon>Agaricomycotina</taxon>
        <taxon>Agaricomycetes</taxon>
        <taxon>Agaricomycetidae</taxon>
        <taxon>Boletales</taxon>
        <taxon>Sclerodermatineae</taxon>
        <taxon>Pisolithaceae</taxon>
        <taxon>Pisolithus</taxon>
    </lineage>
</organism>